<evidence type="ECO:0000256" key="1">
    <source>
        <dbReference type="ARBA" id="ARBA00006530"/>
    </source>
</evidence>
<dbReference type="Pfam" id="PF24862">
    <property type="entry name" value="SUS_EPBD"/>
    <property type="match status" value="1"/>
</dbReference>
<dbReference type="NCBIfam" id="TIGR02470">
    <property type="entry name" value="sucr_synth"/>
    <property type="match status" value="1"/>
</dbReference>
<evidence type="ECO:0000256" key="4">
    <source>
        <dbReference type="ARBA" id="ARBA00022676"/>
    </source>
</evidence>
<proteinExistence type="inferred from homology"/>
<dbReference type="Pfam" id="PF00534">
    <property type="entry name" value="Glycos_transf_1"/>
    <property type="match status" value="1"/>
</dbReference>
<sequence>MFDELKAYVEQHRHLVYQWLKHLLSLEKSHLLRTELIDGFDEVTGSESMHELRGTPLHDMLVDAQEAVAREGWLYLAIRPAIAEWHYLRLQVDSVICEEIGVREFLQFKERLVEPREEEDQWALELDLSPFERGFPRMKEVSSIGHGVEFLNRQLSFSLFKEHRERLLDFLKLHQYSGVQLMLNQQVSSLEQLQKAVRQTRRFLKWEHDDAEWADFVDRLPVKVFEPGWGRTAKQVHEMMGLLLEILESPAPDTLAEFLSRVPMVSRLAILSPHGYFGQSGVLGLPDTGGQVVYILDQVRALEKQMRHDLHEQGLDVEPRILVITRLIPEAGDTTCDQRLEPIIGTENAAILRVPFRTSNGEIVQEWISRFDIWPYLERFATDAGREMASEFGGKPDLIIGNYSDGNLVASLLSRRLGVTQCNIAHALEKTKYLYSALHWREHEENYHFSCQFTADLIAMNTADFIITSTFQEIAGTEEGTGQYESYHAFPMPGLYRVLSGVNVFDPRFNIVSPGADEDVYFPYTEKKRRLTRLHDEIETLIYGESGNGARGELADRDKPIIFAMARLDRIKNVPGLVEWYARNEDLQKEANLFLVSGNVDPGHTPDREQGDESRHMHRLFDEFELDDRVRWVNAMSDKNFNGELYRYVADRRGVFVQPARFEAFGLTVIEAMTSGLPVFATCYGGPLEIIEHGHSGFHIDPNHGEASSHLMADFFRKCREEPGHWDTLSKGAIKRVEEAYTWSLYASKMLSFARIYGFWKYITHLEHEETCRYLEMFYGLMYRRLAEQIEPHPPEEVPDTA</sequence>
<dbReference type="STRING" id="1307763.L21SP4_02012"/>
<evidence type="ECO:0000259" key="11">
    <source>
        <dbReference type="Pfam" id="PF24862"/>
    </source>
</evidence>
<dbReference type="OrthoDB" id="9775208at2"/>
<dbReference type="InterPro" id="IPR000368">
    <property type="entry name" value="Sucrose_synth_GT-B1"/>
</dbReference>
<keyword evidence="13" id="KW-1185">Reference proteome</keyword>
<dbReference type="RefSeq" id="WP_052882498.1">
    <property type="nucleotide sequence ID" value="NZ_CP010904.1"/>
</dbReference>
<evidence type="ECO:0000256" key="3">
    <source>
        <dbReference type="ARBA" id="ARBA00020955"/>
    </source>
</evidence>
<dbReference type="PANTHER" id="PTHR45839:SF7">
    <property type="entry name" value="SUCROSE SYNTHASE 1"/>
    <property type="match status" value="1"/>
</dbReference>
<evidence type="ECO:0000256" key="5">
    <source>
        <dbReference type="ARBA" id="ARBA00022679"/>
    </source>
</evidence>
<dbReference type="EMBL" id="CP010904">
    <property type="protein sequence ID" value="AKJ65246.1"/>
    <property type="molecule type" value="Genomic_DNA"/>
</dbReference>
<keyword evidence="5" id="KW-0808">Transferase</keyword>
<comment type="catalytic activity">
    <reaction evidence="6">
        <text>an NDP-alpha-D-glucose + D-fructose = a ribonucleoside 5'-diphosphate + sucrose + H(+)</text>
        <dbReference type="Rhea" id="RHEA:16241"/>
        <dbReference type="ChEBI" id="CHEBI:15378"/>
        <dbReference type="ChEBI" id="CHEBI:17992"/>
        <dbReference type="ChEBI" id="CHEBI:37721"/>
        <dbReference type="ChEBI" id="CHEBI:57930"/>
        <dbReference type="ChEBI" id="CHEBI:76533"/>
        <dbReference type="EC" id="2.4.1.13"/>
    </reaction>
</comment>
<evidence type="ECO:0000313" key="13">
    <source>
        <dbReference type="Proteomes" id="UP000035268"/>
    </source>
</evidence>
<feature type="domain" description="Sucrose synthase first GT-B" evidence="9">
    <location>
        <begin position="254"/>
        <end position="543"/>
    </location>
</feature>
<dbReference type="Pfam" id="PF24861">
    <property type="entry name" value="SUS_N"/>
    <property type="match status" value="1"/>
</dbReference>
<dbReference type="Proteomes" id="UP000035268">
    <property type="component" value="Chromosome"/>
</dbReference>
<dbReference type="EC" id="2.4.1.13" evidence="2 7"/>
<evidence type="ECO:0000259" key="8">
    <source>
        <dbReference type="Pfam" id="PF00534"/>
    </source>
</evidence>
<feature type="domain" description="Sucrose synthase N-terminal" evidence="10">
    <location>
        <begin position="2"/>
        <end position="110"/>
    </location>
</feature>
<dbReference type="InterPro" id="IPR056735">
    <property type="entry name" value="SUS_N"/>
</dbReference>
<dbReference type="KEGG" id="vbl:L21SP4_02012"/>
<protein>
    <recommendedName>
        <fullName evidence="3 7">Sucrose synthase</fullName>
        <ecNumber evidence="2 7">2.4.1.13</ecNumber>
    </recommendedName>
</protein>
<dbReference type="InterPro" id="IPR056736">
    <property type="entry name" value="SUS_EPBD"/>
</dbReference>
<evidence type="ECO:0000256" key="7">
    <source>
        <dbReference type="NCBIfam" id="TIGR02470"/>
    </source>
</evidence>
<reference evidence="13" key="1">
    <citation type="submission" date="2015-02" db="EMBL/GenBank/DDBJ databases">
        <title>Description and complete genome sequence of the first cultured representative of the subdivision 5 of the Verrucomicrobia phylum.</title>
        <authorList>
            <person name="Spring S."/>
            <person name="Bunk B."/>
            <person name="Sproer C."/>
            <person name="Klenk H.-P."/>
        </authorList>
    </citation>
    <scope>NUCLEOTIDE SEQUENCE [LARGE SCALE GENOMIC DNA]</scope>
    <source>
        <strain evidence="13">L21-Fru-AB</strain>
    </source>
</reference>
<dbReference type="Gene3D" id="3.10.450.330">
    <property type="match status" value="1"/>
</dbReference>
<dbReference type="PANTHER" id="PTHR45839">
    <property type="match status" value="1"/>
</dbReference>
<dbReference type="GO" id="GO:0005985">
    <property type="term" value="P:sucrose metabolic process"/>
    <property type="evidence" value="ECO:0007669"/>
    <property type="project" value="UniProtKB-UniRule"/>
</dbReference>
<feature type="domain" description="Sucrose synthase EPBD" evidence="11">
    <location>
        <begin position="146"/>
        <end position="231"/>
    </location>
</feature>
<dbReference type="InterPro" id="IPR001296">
    <property type="entry name" value="Glyco_trans_1"/>
</dbReference>
<dbReference type="SUPFAM" id="SSF53756">
    <property type="entry name" value="UDP-Glycosyltransferase/glycogen phosphorylase"/>
    <property type="match status" value="1"/>
</dbReference>
<gene>
    <name evidence="12" type="ORF">L21SP4_02012</name>
</gene>
<dbReference type="Gene3D" id="3.40.50.2000">
    <property type="entry name" value="Glycogen Phosphorylase B"/>
    <property type="match status" value="2"/>
</dbReference>
<keyword evidence="4" id="KW-0328">Glycosyltransferase</keyword>
<evidence type="ECO:0000256" key="2">
    <source>
        <dbReference type="ARBA" id="ARBA00012540"/>
    </source>
</evidence>
<evidence type="ECO:0000313" key="12">
    <source>
        <dbReference type="EMBL" id="AKJ65246.1"/>
    </source>
</evidence>
<dbReference type="InterPro" id="IPR012820">
    <property type="entry name" value="Sucrose_synthase_pln/cyn"/>
</dbReference>
<feature type="domain" description="Glycosyl transferase family 1" evidence="8">
    <location>
        <begin position="555"/>
        <end position="716"/>
    </location>
</feature>
<dbReference type="Pfam" id="PF00862">
    <property type="entry name" value="GT-B_Sucrose_synth"/>
    <property type="match status" value="1"/>
</dbReference>
<dbReference type="GO" id="GO:0016157">
    <property type="term" value="F:sucrose synthase activity"/>
    <property type="evidence" value="ECO:0007669"/>
    <property type="project" value="UniProtKB-UniRule"/>
</dbReference>
<evidence type="ECO:0000256" key="6">
    <source>
        <dbReference type="ARBA" id="ARBA00049030"/>
    </source>
</evidence>
<organism evidence="12 13">
    <name type="scientific">Kiritimatiella glycovorans</name>
    <dbReference type="NCBI Taxonomy" id="1307763"/>
    <lineage>
        <taxon>Bacteria</taxon>
        <taxon>Pseudomonadati</taxon>
        <taxon>Kiritimatiellota</taxon>
        <taxon>Kiritimatiellia</taxon>
        <taxon>Kiritimatiellales</taxon>
        <taxon>Kiritimatiellaceae</taxon>
        <taxon>Kiritimatiella</taxon>
    </lineage>
</organism>
<reference evidence="12 13" key="2">
    <citation type="journal article" date="2016" name="ISME J.">
        <title>Characterization of the first cultured representative of Verrucomicrobia subdivision 5 indicates the proposal of a novel phylum.</title>
        <authorList>
            <person name="Spring S."/>
            <person name="Bunk B."/>
            <person name="Sproer C."/>
            <person name="Schumann P."/>
            <person name="Rohde M."/>
            <person name="Tindall B.J."/>
            <person name="Klenk H.P."/>
        </authorList>
    </citation>
    <scope>NUCLEOTIDE SEQUENCE [LARGE SCALE GENOMIC DNA]</scope>
    <source>
        <strain evidence="12 13">L21-Fru-AB</strain>
    </source>
</reference>
<comment type="similarity">
    <text evidence="1">Belongs to the glycosyltransferase 1 family.</text>
</comment>
<dbReference type="PATRIC" id="fig|1609981.3.peg.2093"/>
<name>A0A0G3EFK3_9BACT</name>
<accession>A0A0G3EFK3</accession>
<dbReference type="AlphaFoldDB" id="A0A0G3EFK3"/>
<evidence type="ECO:0000259" key="9">
    <source>
        <dbReference type="Pfam" id="PF00862"/>
    </source>
</evidence>
<dbReference type="Gene3D" id="1.20.120.1230">
    <property type="match status" value="1"/>
</dbReference>
<evidence type="ECO:0000259" key="10">
    <source>
        <dbReference type="Pfam" id="PF24861"/>
    </source>
</evidence>